<gene>
    <name evidence="1" type="ORF">LCGC14_3129900</name>
</gene>
<dbReference type="EMBL" id="LAZR01068272">
    <property type="protein sequence ID" value="KKK49950.1"/>
    <property type="molecule type" value="Genomic_DNA"/>
</dbReference>
<dbReference type="InterPro" id="IPR018330">
    <property type="entry name" value="RecT_fam"/>
</dbReference>
<dbReference type="AlphaFoldDB" id="A0A0F8WNV6"/>
<name>A0A0F8WNV6_9ZZZZ</name>
<protein>
    <submittedName>
        <fullName evidence="1">Uncharacterized protein</fullName>
    </submittedName>
</protein>
<comment type="caution">
    <text evidence="1">The sequence shown here is derived from an EMBL/GenBank/DDBJ whole genome shotgun (WGS) entry which is preliminary data.</text>
</comment>
<sequence>SERCECAECHGLLSLAWGGSYGVEGYVLMCTQDREHTGLVERESLTQAHRRGAALPVVMAQQIDKRGALAVGEPGRLAPILAARFPQLEKVNHGAVVLFAMQCLSMGLDPLLGEVFPIPFKNIKTNQYVVVPLISEQGCGSLAARACPEAWNGPPSAERVTDPGFKEDLCGDPEAWMWSATGRRKDWEPGREFTTYGWVTHNQQQKAKADGTPAGELPGNQARVRAVKRWFMEAYPEASSQLRASRQALVEQAQGIPEALEVIDAEFRVVEERPALKDQVQAGGPRQVHMASDAQIRHITSLAKERGIGEEELRQLAGSEHLEDLTLPEASEFIDKLKAE</sequence>
<proteinExistence type="predicted"/>
<reference evidence="1" key="1">
    <citation type="journal article" date="2015" name="Nature">
        <title>Complex archaea that bridge the gap between prokaryotes and eukaryotes.</title>
        <authorList>
            <person name="Spang A."/>
            <person name="Saw J.H."/>
            <person name="Jorgensen S.L."/>
            <person name="Zaremba-Niedzwiedzka K."/>
            <person name="Martijn J."/>
            <person name="Lind A.E."/>
            <person name="van Eijk R."/>
            <person name="Schleper C."/>
            <person name="Guy L."/>
            <person name="Ettema T.J."/>
        </authorList>
    </citation>
    <scope>NUCLEOTIDE SEQUENCE</scope>
</reference>
<dbReference type="GO" id="GO:0003677">
    <property type="term" value="F:DNA binding"/>
    <property type="evidence" value="ECO:0007669"/>
    <property type="project" value="InterPro"/>
</dbReference>
<evidence type="ECO:0000313" key="1">
    <source>
        <dbReference type="EMBL" id="KKK49950.1"/>
    </source>
</evidence>
<organism evidence="1">
    <name type="scientific">marine sediment metagenome</name>
    <dbReference type="NCBI Taxonomy" id="412755"/>
    <lineage>
        <taxon>unclassified sequences</taxon>
        <taxon>metagenomes</taxon>
        <taxon>ecological metagenomes</taxon>
    </lineage>
</organism>
<dbReference type="Pfam" id="PF03837">
    <property type="entry name" value="RecT"/>
    <property type="match status" value="1"/>
</dbReference>
<feature type="non-terminal residue" evidence="1">
    <location>
        <position position="1"/>
    </location>
</feature>
<feature type="non-terminal residue" evidence="1">
    <location>
        <position position="340"/>
    </location>
</feature>
<dbReference type="GO" id="GO:0006259">
    <property type="term" value="P:DNA metabolic process"/>
    <property type="evidence" value="ECO:0007669"/>
    <property type="project" value="InterPro"/>
</dbReference>
<accession>A0A0F8WNV6</accession>